<evidence type="ECO:0000256" key="4">
    <source>
        <dbReference type="ARBA" id="ARBA00022449"/>
    </source>
</evidence>
<feature type="transmembrane region" description="Helical" evidence="12">
    <location>
        <begin position="191"/>
        <end position="211"/>
    </location>
</feature>
<protein>
    <submittedName>
        <fullName evidence="14">Monovalent cation:proton antiporter-2 (CPA2) family protein</fullName>
    </submittedName>
</protein>
<evidence type="ECO:0000256" key="6">
    <source>
        <dbReference type="ARBA" id="ARBA00022538"/>
    </source>
</evidence>
<comment type="caution">
    <text evidence="14">The sequence shown here is derived from an EMBL/GenBank/DDBJ whole genome shotgun (WGS) entry which is preliminary data.</text>
</comment>
<evidence type="ECO:0000256" key="11">
    <source>
        <dbReference type="ARBA" id="ARBA00023136"/>
    </source>
</evidence>
<keyword evidence="15" id="KW-1185">Reference proteome</keyword>
<dbReference type="InterPro" id="IPR004771">
    <property type="entry name" value="K/H_exchanger"/>
</dbReference>
<dbReference type="InterPro" id="IPR006036">
    <property type="entry name" value="K_uptake_TrkA"/>
</dbReference>
<feature type="transmembrane region" description="Helical" evidence="12">
    <location>
        <begin position="304"/>
        <end position="326"/>
    </location>
</feature>
<feature type="transmembrane region" description="Helical" evidence="12">
    <location>
        <begin position="151"/>
        <end position="171"/>
    </location>
</feature>
<keyword evidence="6" id="KW-0633">Potassium transport</keyword>
<dbReference type="EMBL" id="JASJEV010000015">
    <property type="protein sequence ID" value="MDJ1160008.1"/>
    <property type="molecule type" value="Genomic_DNA"/>
</dbReference>
<evidence type="ECO:0000256" key="7">
    <source>
        <dbReference type="ARBA" id="ARBA00022692"/>
    </source>
</evidence>
<evidence type="ECO:0000256" key="1">
    <source>
        <dbReference type="ARBA" id="ARBA00004141"/>
    </source>
</evidence>
<dbReference type="InterPro" id="IPR036291">
    <property type="entry name" value="NAD(P)-bd_dom_sf"/>
</dbReference>
<keyword evidence="3" id="KW-0813">Transport</keyword>
<dbReference type="PANTHER" id="PTHR46157:SF8">
    <property type="entry name" value="GLUTATHIONE-REGULATED POTASSIUM-EFFLUX SYSTEM PROTEIN"/>
    <property type="match status" value="1"/>
</dbReference>
<keyword evidence="7 12" id="KW-0812">Transmembrane</keyword>
<feature type="transmembrane region" description="Helical" evidence="12">
    <location>
        <begin position="91"/>
        <end position="113"/>
    </location>
</feature>
<dbReference type="Proteomes" id="UP001321492">
    <property type="component" value="Unassembled WGS sequence"/>
</dbReference>
<sequence length="617" mass="64921">MAEPVSQASFLSPVLMFCAAAVVAVPLFRRIGLGAVLGYLAAGVVIGPSVLALVDDPETVRGVAEIGVVLLLFIVGLELKPSRLVAMRHDIFGLGLAQVVATAMVLAGLTAAFSEQDKGLFVIGVAFALSATSVALQILEERGDLQASYGRRAFAVLLFQDLAIVPLLAMLPLLANTQALAGGEAMSRGLGAVAEALGAVGLTVFAGRYLLNPFFRVLAATGAREVMTAAALLVALGAAMLMEEVGLSMAMGAFLAGVLLAESNFRHQLEADIEPFRGLLLGLFFMSVGMSIDVGLVAGNARLLALAVPLLVALKIGLGAGLLRAFGSPWRDAVRAGALLAPAGEFAFVLLPVAAAVGLVTQEELQLLTALAALSMLLGPIVAKLLDQVLERVPEAEREAEAEAFAGGASNVVVIGFGRFGQVVNQVLLADGADVTVIDRNVERIRAAARFGFKVYYGDGTRLDVLRTSGAGRADLVCICVDDRATALKIVELMHVEFPQVRTYVRAYDRVHAIDLMNAEVDYQMRETFESALAFGRATLEGLGVPAERARAVVDDVRRRDVARLMMQKAEGIMGGADMLHGARERLTPEPLTAPKARTRALTAETEDLIADAGTSR</sequence>
<evidence type="ECO:0000259" key="13">
    <source>
        <dbReference type="PROSITE" id="PS51201"/>
    </source>
</evidence>
<feature type="transmembrane region" description="Helical" evidence="12">
    <location>
        <begin position="35"/>
        <end position="54"/>
    </location>
</feature>
<keyword evidence="10" id="KW-0406">Ion transport</keyword>
<evidence type="ECO:0000313" key="15">
    <source>
        <dbReference type="Proteomes" id="UP001321492"/>
    </source>
</evidence>
<keyword evidence="4" id="KW-0050">Antiport</keyword>
<evidence type="ECO:0000256" key="5">
    <source>
        <dbReference type="ARBA" id="ARBA00022475"/>
    </source>
</evidence>
<evidence type="ECO:0000256" key="8">
    <source>
        <dbReference type="ARBA" id="ARBA00022958"/>
    </source>
</evidence>
<evidence type="ECO:0000256" key="2">
    <source>
        <dbReference type="ARBA" id="ARBA00005551"/>
    </source>
</evidence>
<evidence type="ECO:0000256" key="10">
    <source>
        <dbReference type="ARBA" id="ARBA00023065"/>
    </source>
</evidence>
<name>A0ABT7AKV5_9HYPH</name>
<dbReference type="SUPFAM" id="SSF51735">
    <property type="entry name" value="NAD(P)-binding Rossmann-fold domains"/>
    <property type="match status" value="1"/>
</dbReference>
<gene>
    <name evidence="14" type="ORF">QNA08_17480</name>
</gene>
<feature type="transmembrane region" description="Helical" evidence="12">
    <location>
        <begin position="6"/>
        <end position="28"/>
    </location>
</feature>
<dbReference type="RefSeq" id="WP_283742008.1">
    <property type="nucleotide sequence ID" value="NZ_JASJEV010000015.1"/>
</dbReference>
<organism evidence="14 15">
    <name type="scientific">Chelatococcus albus</name>
    <dbReference type="NCBI Taxonomy" id="3047466"/>
    <lineage>
        <taxon>Bacteria</taxon>
        <taxon>Pseudomonadati</taxon>
        <taxon>Pseudomonadota</taxon>
        <taxon>Alphaproteobacteria</taxon>
        <taxon>Hyphomicrobiales</taxon>
        <taxon>Chelatococcaceae</taxon>
        <taxon>Chelatococcus</taxon>
    </lineage>
</organism>
<reference evidence="14 15" key="1">
    <citation type="submission" date="2023-05" db="EMBL/GenBank/DDBJ databases">
        <title>Chelatococcus sp. nov., a moderately thermophilic bacterium isolated from hot spring microbial mat.</title>
        <authorList>
            <person name="Hu C.-J."/>
            <person name="Li W.-J."/>
        </authorList>
    </citation>
    <scope>NUCLEOTIDE SEQUENCE [LARGE SCALE GENOMIC DNA]</scope>
    <source>
        <strain evidence="14 15">SYSU G07232</strain>
    </source>
</reference>
<keyword evidence="5" id="KW-1003">Cell membrane</keyword>
<accession>A0ABT7AKV5</accession>
<dbReference type="InterPro" id="IPR038770">
    <property type="entry name" value="Na+/solute_symporter_sf"/>
</dbReference>
<feature type="domain" description="RCK N-terminal" evidence="13">
    <location>
        <begin position="409"/>
        <end position="525"/>
    </location>
</feature>
<comment type="subcellular location">
    <subcellularLocation>
        <location evidence="1">Membrane</location>
        <topology evidence="1">Multi-pass membrane protein</topology>
    </subcellularLocation>
</comment>
<dbReference type="Gene3D" id="3.40.50.720">
    <property type="entry name" value="NAD(P)-binding Rossmann-like Domain"/>
    <property type="match status" value="1"/>
</dbReference>
<feature type="transmembrane region" description="Helical" evidence="12">
    <location>
        <begin position="119"/>
        <end position="139"/>
    </location>
</feature>
<dbReference type="Pfam" id="PF02254">
    <property type="entry name" value="TrkA_N"/>
    <property type="match status" value="1"/>
</dbReference>
<feature type="transmembrane region" description="Helical" evidence="12">
    <location>
        <begin position="60"/>
        <end position="79"/>
    </location>
</feature>
<keyword evidence="11 12" id="KW-0472">Membrane</keyword>
<feature type="transmembrane region" description="Helical" evidence="12">
    <location>
        <begin position="277"/>
        <end position="298"/>
    </location>
</feature>
<evidence type="ECO:0000256" key="12">
    <source>
        <dbReference type="SAM" id="Phobius"/>
    </source>
</evidence>
<dbReference type="InterPro" id="IPR006153">
    <property type="entry name" value="Cation/H_exchanger_TM"/>
</dbReference>
<keyword evidence="8" id="KW-0630">Potassium</keyword>
<evidence type="ECO:0000256" key="9">
    <source>
        <dbReference type="ARBA" id="ARBA00022989"/>
    </source>
</evidence>
<dbReference type="PRINTS" id="PR00335">
    <property type="entry name" value="KUPTAKETRKA"/>
</dbReference>
<dbReference type="Gene3D" id="1.20.1530.20">
    <property type="match status" value="1"/>
</dbReference>
<feature type="transmembrane region" description="Helical" evidence="12">
    <location>
        <begin position="365"/>
        <end position="386"/>
    </location>
</feature>
<evidence type="ECO:0000313" key="14">
    <source>
        <dbReference type="EMBL" id="MDJ1160008.1"/>
    </source>
</evidence>
<dbReference type="InterPro" id="IPR003148">
    <property type="entry name" value="RCK_N"/>
</dbReference>
<dbReference type="Pfam" id="PF00999">
    <property type="entry name" value="Na_H_Exchanger"/>
    <property type="match status" value="1"/>
</dbReference>
<feature type="transmembrane region" description="Helical" evidence="12">
    <location>
        <begin position="338"/>
        <end position="359"/>
    </location>
</feature>
<dbReference type="PANTHER" id="PTHR46157">
    <property type="entry name" value="K(+) EFFLUX ANTIPORTER 3, CHLOROPLASTIC"/>
    <property type="match status" value="1"/>
</dbReference>
<keyword evidence="9 12" id="KW-1133">Transmembrane helix</keyword>
<evidence type="ECO:0000256" key="3">
    <source>
        <dbReference type="ARBA" id="ARBA00022448"/>
    </source>
</evidence>
<proteinExistence type="inferred from homology"/>
<dbReference type="PROSITE" id="PS51201">
    <property type="entry name" value="RCK_N"/>
    <property type="match status" value="1"/>
</dbReference>
<dbReference type="NCBIfam" id="TIGR00932">
    <property type="entry name" value="2a37"/>
    <property type="match status" value="1"/>
</dbReference>
<comment type="similarity">
    <text evidence="2">Belongs to the monovalent cation:proton antiporter 2 (CPA2) transporter (TC 2.A.37) family.</text>
</comment>